<dbReference type="Gene3D" id="3.40.50.2300">
    <property type="match status" value="2"/>
</dbReference>
<dbReference type="KEGG" id="ltr:EVS81_05400"/>
<dbReference type="Proteomes" id="UP000289260">
    <property type="component" value="Chromosome"/>
</dbReference>
<feature type="signal peptide" evidence="6">
    <location>
        <begin position="1"/>
        <end position="27"/>
    </location>
</feature>
<feature type="domain" description="ABC transporter substrate-binding protein PnrA-like" evidence="7">
    <location>
        <begin position="52"/>
        <end position="319"/>
    </location>
</feature>
<keyword evidence="3 6" id="KW-0732">Signal</keyword>
<evidence type="ECO:0000256" key="3">
    <source>
        <dbReference type="ARBA" id="ARBA00022729"/>
    </source>
</evidence>
<reference evidence="8 9" key="1">
    <citation type="submission" date="2019-02" db="EMBL/GenBank/DDBJ databases">
        <authorList>
            <person name="Sun L."/>
            <person name="Pan D."/>
            <person name="Wu X."/>
        </authorList>
    </citation>
    <scope>NUCLEOTIDE SEQUENCE [LARGE SCALE GENOMIC DNA]</scope>
    <source>
        <strain evidence="8 9">JW-1</strain>
    </source>
</reference>
<dbReference type="PANTHER" id="PTHR34296:SF2">
    <property type="entry name" value="ABC TRANSPORTER GUANOSINE-BINDING PROTEIN NUPN"/>
    <property type="match status" value="1"/>
</dbReference>
<sequence>MFFTKRRARAALIAGAASAALLLTSCAGGSGNGGSGDTDGAGADGPHFIYITSDPIGQSEFLKSGKTGIENVAEQFEGTQETYESKDDAQRRQNVEAAISKAPEVVVMLGFQFGDMAVELAEQNPQQKFLLIDTFVEGAPENLYQATFREQEPSYLLGVEAGLLTEADKVGSVISLDIPLLQKYSGGFAEGALSVNPDVDAVNPQVIGGDNPFADTARAKEQAIAFAGTGVDQVFAVGAAANGGIMEAAAEKGFSAYGVDANQCPMAPGFVVDGTIKAVDKVVETVVGEIMDGMSSQEATTSFGLKEEGMTIVSLTEGAADSQCTVMDHPEVLEQVEQARDDIVSGAIEVTDPTA</sequence>
<dbReference type="OrthoDB" id="9784230at2"/>
<evidence type="ECO:0000313" key="8">
    <source>
        <dbReference type="EMBL" id="QBE48342.1"/>
    </source>
</evidence>
<evidence type="ECO:0000256" key="2">
    <source>
        <dbReference type="ARBA" id="ARBA00022475"/>
    </source>
</evidence>
<evidence type="ECO:0000256" key="5">
    <source>
        <dbReference type="ARBA" id="ARBA00023288"/>
    </source>
</evidence>
<dbReference type="InterPro" id="IPR050957">
    <property type="entry name" value="BMP_lipoprotein"/>
</dbReference>
<evidence type="ECO:0000313" key="9">
    <source>
        <dbReference type="Proteomes" id="UP000289260"/>
    </source>
</evidence>
<keyword evidence="4" id="KW-0472">Membrane</keyword>
<feature type="chain" id="PRO_5039502220" evidence="6">
    <location>
        <begin position="28"/>
        <end position="355"/>
    </location>
</feature>
<dbReference type="CDD" id="cd06354">
    <property type="entry name" value="PBP1_PrnA-like"/>
    <property type="match status" value="1"/>
</dbReference>
<dbReference type="Pfam" id="PF02608">
    <property type="entry name" value="Bmp"/>
    <property type="match status" value="1"/>
</dbReference>
<accession>A0A4P6KDN7</accession>
<gene>
    <name evidence="8" type="ORF">EVS81_05400</name>
</gene>
<dbReference type="InterPro" id="IPR003760">
    <property type="entry name" value="PnrA-like"/>
</dbReference>
<dbReference type="PROSITE" id="PS51257">
    <property type="entry name" value="PROKAR_LIPOPROTEIN"/>
    <property type="match status" value="1"/>
</dbReference>
<evidence type="ECO:0000256" key="1">
    <source>
        <dbReference type="ARBA" id="ARBA00004236"/>
    </source>
</evidence>
<evidence type="ECO:0000256" key="4">
    <source>
        <dbReference type="ARBA" id="ARBA00023136"/>
    </source>
</evidence>
<dbReference type="PANTHER" id="PTHR34296">
    <property type="entry name" value="TRANSCRIPTIONAL ACTIVATOR PROTEIN MED"/>
    <property type="match status" value="1"/>
</dbReference>
<comment type="subcellular location">
    <subcellularLocation>
        <location evidence="1">Cell membrane</location>
    </subcellularLocation>
</comment>
<protein>
    <submittedName>
        <fullName evidence="8">BMP family ABC transporter substrate-binding protein</fullName>
    </submittedName>
</protein>
<dbReference type="EMBL" id="CP035806">
    <property type="protein sequence ID" value="QBE48342.1"/>
    <property type="molecule type" value="Genomic_DNA"/>
</dbReference>
<evidence type="ECO:0000259" key="7">
    <source>
        <dbReference type="Pfam" id="PF02608"/>
    </source>
</evidence>
<dbReference type="RefSeq" id="WP_130109480.1">
    <property type="nucleotide sequence ID" value="NZ_CP035806.1"/>
</dbReference>
<name>A0A4P6KDN7_9MICO</name>
<proteinExistence type="predicted"/>
<keyword evidence="5" id="KW-0449">Lipoprotein</keyword>
<organism evidence="8 9">
    <name type="scientific">Leucobacter triazinivorans</name>
    <dbReference type="NCBI Taxonomy" id="1784719"/>
    <lineage>
        <taxon>Bacteria</taxon>
        <taxon>Bacillati</taxon>
        <taxon>Actinomycetota</taxon>
        <taxon>Actinomycetes</taxon>
        <taxon>Micrococcales</taxon>
        <taxon>Microbacteriaceae</taxon>
        <taxon>Leucobacter</taxon>
    </lineage>
</organism>
<keyword evidence="2" id="KW-1003">Cell membrane</keyword>
<keyword evidence="9" id="KW-1185">Reference proteome</keyword>
<dbReference type="GO" id="GO:0005886">
    <property type="term" value="C:plasma membrane"/>
    <property type="evidence" value="ECO:0007669"/>
    <property type="project" value="UniProtKB-SubCell"/>
</dbReference>
<evidence type="ECO:0000256" key="6">
    <source>
        <dbReference type="SAM" id="SignalP"/>
    </source>
</evidence>
<dbReference type="AlphaFoldDB" id="A0A4P6KDN7"/>